<dbReference type="SUPFAM" id="SSF47203">
    <property type="entry name" value="Acyl-CoA dehydrogenase C-terminal domain-like"/>
    <property type="match status" value="1"/>
</dbReference>
<dbReference type="Gene3D" id="2.40.110.10">
    <property type="entry name" value="Butyryl-CoA Dehydrogenase, subunit A, domain 2"/>
    <property type="match status" value="1"/>
</dbReference>
<evidence type="ECO:0000256" key="7">
    <source>
        <dbReference type="ARBA" id="ARBA00058683"/>
    </source>
</evidence>
<keyword evidence="3 10" id="KW-0285">Flavoprotein</keyword>
<dbReference type="InterPro" id="IPR037069">
    <property type="entry name" value="AcylCoA_DH/ox_N_sf"/>
</dbReference>
<feature type="domain" description="Acyl-CoA oxidase/dehydrogenase middle" evidence="12">
    <location>
        <begin position="162"/>
        <end position="268"/>
    </location>
</feature>
<keyword evidence="4 10" id="KW-0274">FAD</keyword>
<dbReference type="InterPro" id="IPR025878">
    <property type="entry name" value="Acyl-CoA_dh-like_C_dom"/>
</dbReference>
<dbReference type="InterPro" id="IPR036250">
    <property type="entry name" value="AcylCo_DH-like_C"/>
</dbReference>
<protein>
    <recommendedName>
        <fullName evidence="9">3-methylmercaptopropionyl-CoA dehydrogenase</fullName>
        <ecNumber evidence="8">1.3.99.41</ecNumber>
    </recommendedName>
</protein>
<comment type="caution">
    <text evidence="15">The sequence shown here is derived from an EMBL/GenBank/DDBJ whole genome shotgun (WGS) entry which is preliminary data.</text>
</comment>
<dbReference type="OrthoDB" id="9807883at2"/>
<dbReference type="EC" id="1.3.99.41" evidence="8"/>
<dbReference type="PANTHER" id="PTHR42803">
    <property type="entry name" value="ACYL-COA DEHYDROGENASE"/>
    <property type="match status" value="1"/>
</dbReference>
<dbReference type="GO" id="GO:0016627">
    <property type="term" value="F:oxidoreductase activity, acting on the CH-CH group of donors"/>
    <property type="evidence" value="ECO:0007669"/>
    <property type="project" value="InterPro"/>
</dbReference>
<dbReference type="InterPro" id="IPR046373">
    <property type="entry name" value="Acyl-CoA_Oxase/DH_mid-dom_sf"/>
</dbReference>
<accession>A0A4Y8UMN4</accession>
<reference evidence="15 16" key="1">
    <citation type="submission" date="2019-03" db="EMBL/GenBank/DDBJ databases">
        <title>Draft genome of Gammaproteobacteria bacterium LSUCC0057, a member of the SAR92 clade.</title>
        <authorList>
            <person name="Lanclos V.C."/>
            <person name="Doiron C."/>
            <person name="Henson M.W."/>
            <person name="Thrash J.C."/>
        </authorList>
    </citation>
    <scope>NUCLEOTIDE SEQUENCE [LARGE SCALE GENOMIC DNA]</scope>
    <source>
        <strain evidence="15 16">LSUCC0057</strain>
    </source>
</reference>
<dbReference type="InterPro" id="IPR009075">
    <property type="entry name" value="AcylCo_DH/oxidase_C"/>
</dbReference>
<dbReference type="Gene3D" id="1.10.540.10">
    <property type="entry name" value="Acyl-CoA dehydrogenase/oxidase, N-terminal domain"/>
    <property type="match status" value="1"/>
</dbReference>
<feature type="domain" description="Acyl-CoA dehydrogenase/oxidase N-terminal" evidence="13">
    <location>
        <begin position="45"/>
        <end position="156"/>
    </location>
</feature>
<dbReference type="InterPro" id="IPR013786">
    <property type="entry name" value="AcylCoA_DH/ox_N"/>
</dbReference>
<proteinExistence type="inferred from homology"/>
<evidence type="ECO:0000256" key="8">
    <source>
        <dbReference type="ARBA" id="ARBA00066694"/>
    </source>
</evidence>
<dbReference type="Pfam" id="PF02771">
    <property type="entry name" value="Acyl-CoA_dh_N"/>
    <property type="match status" value="1"/>
</dbReference>
<dbReference type="AlphaFoldDB" id="A0A4Y8UMN4"/>
<keyword evidence="5 10" id="KW-0560">Oxidoreductase</keyword>
<gene>
    <name evidence="15" type="ORF">E3W66_02835</name>
</gene>
<sequence length="591" mass="63678">MTVYKTPEKEFNFLLNEVFDYASLAQLPGFEDASPEMVASVLPEAAKFFEQIVAPTNQPSDQQGSKLVDGKVKIPDALEGVYPQLVEAGWTALSGDAEYGGAGFPNVVGLAVQEMLQSSNLGFSLMPMLTQGVVHALDLYGSDEQKQTYLSHLITGHWSGTMNLTEPQAGTDLGAVQTKAVRNGDTYLISGQKIYITWGDQEITENVIHLVLARTPDAPEGVKGISMFIVPKYLVNADGSIAERNDVKPVNVEHKLGIHSSPTCTMMFGEAGGATGYLVGEEGKGLVYMFAMMNAARLAVGHQGVAVSERAYQQAVWYARERVQGAVQGVDGRAAIIHHADVRRMLMQMRAMTEAGRALSFKAIFEEDRSFNHPDEAVRAASAKAVELLTPLVKGWCTEMAMETTSLGIQVHGGMGFVEETGAAQFMRDARILPIYEGTNGIQALDFIGRKTLRDAGQGMTALAAEIQADLAEIGQHSELHDLTAAVAEALSQCQQGAEYVFGHPQEAGGIAYNYMMLVGNSVCAWLLAKSAAAAQTALNAGSSDRFYRQKVATARFFVQQVLPRNGAYLAAIKSGQDGIMALTEEDFEVA</sequence>
<dbReference type="Pfam" id="PF00441">
    <property type="entry name" value="Acyl-CoA_dh_1"/>
    <property type="match status" value="1"/>
</dbReference>
<evidence type="ECO:0000259" key="14">
    <source>
        <dbReference type="Pfam" id="PF12806"/>
    </source>
</evidence>
<feature type="domain" description="Acetyl-CoA dehydrogenase-like C-terminal" evidence="14">
    <location>
        <begin position="464"/>
        <end position="583"/>
    </location>
</feature>
<evidence type="ECO:0000256" key="3">
    <source>
        <dbReference type="ARBA" id="ARBA00022630"/>
    </source>
</evidence>
<evidence type="ECO:0000256" key="4">
    <source>
        <dbReference type="ARBA" id="ARBA00022827"/>
    </source>
</evidence>
<evidence type="ECO:0000256" key="2">
    <source>
        <dbReference type="ARBA" id="ARBA00009347"/>
    </source>
</evidence>
<evidence type="ECO:0000259" key="11">
    <source>
        <dbReference type="Pfam" id="PF00441"/>
    </source>
</evidence>
<comment type="function">
    <text evidence="7">Involved in the assimilation of dimethylsulphoniopropionate (DMSP), an important compound in the fixation of carbon in marine phytoplankton, by mediating the conversion of 3-(methylthio)propanoyl-CoA (MMPA-CoA) to 3-(methylthio)acryloyl-CoA (MTA-CoA).</text>
</comment>
<evidence type="ECO:0000313" key="15">
    <source>
        <dbReference type="EMBL" id="TFH68899.1"/>
    </source>
</evidence>
<evidence type="ECO:0000256" key="6">
    <source>
        <dbReference type="ARBA" id="ARBA00051388"/>
    </source>
</evidence>
<dbReference type="Proteomes" id="UP000298133">
    <property type="component" value="Unassembled WGS sequence"/>
</dbReference>
<dbReference type="FunFam" id="2.40.110.10:FF:000031">
    <property type="entry name" value="Acyl-CoA dehydrogenase, putative"/>
    <property type="match status" value="1"/>
</dbReference>
<dbReference type="InterPro" id="IPR009100">
    <property type="entry name" value="AcylCoA_DH/oxidase_NM_dom_sf"/>
</dbReference>
<dbReference type="EMBL" id="SPIA01000001">
    <property type="protein sequence ID" value="TFH68899.1"/>
    <property type="molecule type" value="Genomic_DNA"/>
</dbReference>
<evidence type="ECO:0000259" key="12">
    <source>
        <dbReference type="Pfam" id="PF02770"/>
    </source>
</evidence>
<evidence type="ECO:0000256" key="5">
    <source>
        <dbReference type="ARBA" id="ARBA00023002"/>
    </source>
</evidence>
<evidence type="ECO:0000313" key="16">
    <source>
        <dbReference type="Proteomes" id="UP000298133"/>
    </source>
</evidence>
<comment type="cofactor">
    <cofactor evidence="1 10">
        <name>FAD</name>
        <dbReference type="ChEBI" id="CHEBI:57692"/>
    </cofactor>
</comment>
<dbReference type="InterPro" id="IPR006091">
    <property type="entry name" value="Acyl-CoA_Oxase/DH_mid-dom"/>
</dbReference>
<evidence type="ECO:0000256" key="1">
    <source>
        <dbReference type="ARBA" id="ARBA00001974"/>
    </source>
</evidence>
<dbReference type="PANTHER" id="PTHR42803:SF1">
    <property type="entry name" value="BROAD-SPECIFICITY LINEAR ACYL-COA DEHYDROGENASE FADE5"/>
    <property type="match status" value="1"/>
</dbReference>
<comment type="catalytic activity">
    <reaction evidence="6">
        <text>3-(methylsulfanyl)propanoyl-CoA + oxidized [electron-transfer flavoprotein] + H(+) = 3-(methylsulfanyl)acryloyl-CoA + reduced [electron-transfer flavoprotein]</text>
        <dbReference type="Rhea" id="RHEA:52612"/>
        <dbReference type="Rhea" id="RHEA-COMP:10685"/>
        <dbReference type="Rhea" id="RHEA-COMP:10686"/>
        <dbReference type="ChEBI" id="CHEBI:15378"/>
        <dbReference type="ChEBI" id="CHEBI:57692"/>
        <dbReference type="ChEBI" id="CHEBI:58307"/>
        <dbReference type="ChEBI" id="CHEBI:82815"/>
        <dbReference type="ChEBI" id="CHEBI:84994"/>
        <dbReference type="EC" id="1.3.99.41"/>
    </reaction>
    <physiologicalReaction direction="left-to-right" evidence="6">
        <dbReference type="Rhea" id="RHEA:52613"/>
    </physiologicalReaction>
</comment>
<comment type="similarity">
    <text evidence="2 10">Belongs to the acyl-CoA dehydrogenase family.</text>
</comment>
<dbReference type="InterPro" id="IPR052166">
    <property type="entry name" value="Diverse_Acyl-CoA_DH"/>
</dbReference>
<dbReference type="Pfam" id="PF12806">
    <property type="entry name" value="Acyl-CoA_dh_C"/>
    <property type="match status" value="1"/>
</dbReference>
<evidence type="ECO:0000256" key="9">
    <source>
        <dbReference type="ARBA" id="ARBA00069043"/>
    </source>
</evidence>
<name>A0A4Y8UMN4_9GAMM</name>
<dbReference type="Pfam" id="PF02770">
    <property type="entry name" value="Acyl-CoA_dh_M"/>
    <property type="match status" value="1"/>
</dbReference>
<dbReference type="Gene3D" id="1.20.140.10">
    <property type="entry name" value="Butyryl-CoA Dehydrogenase, subunit A, domain 3"/>
    <property type="match status" value="1"/>
</dbReference>
<organism evidence="15 16">
    <name type="scientific">Gammaproteobacteria bacterium LSUCC0057</name>
    <dbReference type="NCBI Taxonomy" id="2559237"/>
    <lineage>
        <taxon>Bacteria</taxon>
        <taxon>Pseudomonadati</taxon>
        <taxon>Pseudomonadota</taxon>
        <taxon>Gammaproteobacteria</taxon>
        <taxon>Cellvibrionales</taxon>
        <taxon>Porticoccaceae</taxon>
        <taxon>SAR92 clade</taxon>
    </lineage>
</organism>
<dbReference type="GO" id="GO:0050660">
    <property type="term" value="F:flavin adenine dinucleotide binding"/>
    <property type="evidence" value="ECO:0007669"/>
    <property type="project" value="InterPro"/>
</dbReference>
<evidence type="ECO:0000259" key="13">
    <source>
        <dbReference type="Pfam" id="PF02771"/>
    </source>
</evidence>
<dbReference type="SUPFAM" id="SSF56645">
    <property type="entry name" value="Acyl-CoA dehydrogenase NM domain-like"/>
    <property type="match status" value="1"/>
</dbReference>
<feature type="domain" description="Acyl-CoA dehydrogenase/oxidase C-terminal" evidence="11">
    <location>
        <begin position="283"/>
        <end position="445"/>
    </location>
</feature>
<keyword evidence="16" id="KW-1185">Reference proteome</keyword>
<evidence type="ECO:0000256" key="10">
    <source>
        <dbReference type="RuleBase" id="RU362125"/>
    </source>
</evidence>